<reference evidence="2 3" key="1">
    <citation type="journal article" date="2014" name="Genome Biol. Evol.">
        <title>Genome degeneration and adaptation in a nascent stage of symbiosis.</title>
        <authorList>
            <person name="Oakeson K.F."/>
            <person name="Gil R."/>
            <person name="Clayton A.L."/>
            <person name="Dunn D.M."/>
            <person name="von Niederhausern A.C."/>
            <person name="Hamil C."/>
            <person name="Aoyagi A."/>
            <person name="Duval B."/>
            <person name="Baca A."/>
            <person name="Silva F.J."/>
            <person name="Vallier A."/>
            <person name="Jackson D.G."/>
            <person name="Latorre A."/>
            <person name="Weiss R.B."/>
            <person name="Heddi A."/>
            <person name="Moya A."/>
            <person name="Dale C."/>
        </authorList>
    </citation>
    <scope>NUCLEOTIDE SEQUENCE [LARGE SCALE GENOMIC DNA]</scope>
    <source>
        <strain evidence="2 3">HS1</strain>
    </source>
</reference>
<accession>W0HYB0</accession>
<organism evidence="2 3">
    <name type="scientific">Sodalis praecaptivus</name>
    <dbReference type="NCBI Taxonomy" id="1239307"/>
    <lineage>
        <taxon>Bacteria</taxon>
        <taxon>Pseudomonadati</taxon>
        <taxon>Pseudomonadota</taxon>
        <taxon>Gammaproteobacteria</taxon>
        <taxon>Enterobacterales</taxon>
        <taxon>Bruguierivoracaceae</taxon>
        <taxon>Sodalis</taxon>
    </lineage>
</organism>
<dbReference type="PRINTS" id="PR00080">
    <property type="entry name" value="SDRFAMILY"/>
</dbReference>
<dbReference type="PATRIC" id="fig|1239307.3.peg.2719"/>
<dbReference type="OrthoDB" id="9803628at2"/>
<dbReference type="PANTHER" id="PTHR42879">
    <property type="entry name" value="3-OXOACYL-(ACYL-CARRIER-PROTEIN) REDUCTASE"/>
    <property type="match status" value="1"/>
</dbReference>
<protein>
    <submittedName>
        <fullName evidence="2">Acetoin dehydrogenase</fullName>
    </submittedName>
</protein>
<keyword evidence="3" id="KW-1185">Reference proteome</keyword>
<evidence type="ECO:0000256" key="1">
    <source>
        <dbReference type="ARBA" id="ARBA00006484"/>
    </source>
</evidence>
<dbReference type="PROSITE" id="PS00061">
    <property type="entry name" value="ADH_SHORT"/>
    <property type="match status" value="1"/>
</dbReference>
<dbReference type="InterPro" id="IPR020904">
    <property type="entry name" value="Sc_DH/Rdtase_CS"/>
</dbReference>
<dbReference type="InterPro" id="IPR036291">
    <property type="entry name" value="NAD(P)-bd_dom_sf"/>
</dbReference>
<dbReference type="KEGG" id="sod:Sant_2440"/>
<dbReference type="RefSeq" id="WP_025422629.1">
    <property type="nucleotide sequence ID" value="NZ_CP006569.1"/>
</dbReference>
<dbReference type="SUPFAM" id="SSF51735">
    <property type="entry name" value="NAD(P)-binding Rossmann-fold domains"/>
    <property type="match status" value="1"/>
</dbReference>
<dbReference type="FunFam" id="3.40.50.720:FF:000084">
    <property type="entry name" value="Short-chain dehydrogenase reductase"/>
    <property type="match status" value="1"/>
</dbReference>
<dbReference type="Pfam" id="PF13561">
    <property type="entry name" value="adh_short_C2"/>
    <property type="match status" value="1"/>
</dbReference>
<dbReference type="HOGENOM" id="CLU_010194_1_3_6"/>
<dbReference type="NCBIfam" id="NF009384">
    <property type="entry name" value="PRK12743.1"/>
    <property type="match status" value="1"/>
</dbReference>
<dbReference type="EMBL" id="CP006569">
    <property type="protein sequence ID" value="AHF77482.1"/>
    <property type="molecule type" value="Genomic_DNA"/>
</dbReference>
<dbReference type="Proteomes" id="UP000019028">
    <property type="component" value="Chromosome"/>
</dbReference>
<name>W0HYB0_9GAMM</name>
<dbReference type="InterPro" id="IPR002347">
    <property type="entry name" value="SDR_fam"/>
</dbReference>
<dbReference type="InterPro" id="IPR050259">
    <property type="entry name" value="SDR"/>
</dbReference>
<dbReference type="Gene3D" id="3.40.50.720">
    <property type="entry name" value="NAD(P)-binding Rossmann-like Domain"/>
    <property type="match status" value="1"/>
</dbReference>
<evidence type="ECO:0000313" key="2">
    <source>
        <dbReference type="EMBL" id="AHF77482.1"/>
    </source>
</evidence>
<proteinExistence type="inferred from homology"/>
<evidence type="ECO:0000313" key="3">
    <source>
        <dbReference type="Proteomes" id="UP000019028"/>
    </source>
</evidence>
<gene>
    <name evidence="2" type="ORF">Sant_2440</name>
</gene>
<dbReference type="AlphaFoldDB" id="W0HYB0"/>
<dbReference type="GO" id="GO:0032787">
    <property type="term" value="P:monocarboxylic acid metabolic process"/>
    <property type="evidence" value="ECO:0007669"/>
    <property type="project" value="UniProtKB-ARBA"/>
</dbReference>
<dbReference type="PRINTS" id="PR00081">
    <property type="entry name" value="GDHRDH"/>
</dbReference>
<comment type="similarity">
    <text evidence="1">Belongs to the short-chain dehydrogenases/reductases (SDR) family.</text>
</comment>
<dbReference type="PANTHER" id="PTHR42879:SF2">
    <property type="entry name" value="3-OXOACYL-[ACYL-CARRIER-PROTEIN] REDUCTASE FABG"/>
    <property type="match status" value="1"/>
</dbReference>
<sequence length="263" mass="27641">MTETNQKVAVVTASDSGIGKAAALALAAQGYDVGITWHSDRQGAEDTARQVAALGRRSEVRKLDLTTLPAAAEVIDDFANAFGRLDVLVNNAGASHNGPLLTLEYEQWRQVFSIVLDGAFLCAQRAARVMKTQGAGGRIINITSVHEHTPLPNAGAYTAAKHGLGGLTKSLALELAPYGILVNAVAPGMIATPINDMNEEAAWHTSEPGIPLGRPGHVREIAGMVAWLASDAGSYTTGQSFVIDGGFMLVNPQFEAQKKQAAD</sequence>